<accession>A0A0B7BXQ1</accession>
<feature type="non-terminal residue" evidence="1">
    <location>
        <position position="1"/>
    </location>
</feature>
<sequence length="90" mass="10389">KIQNIVRDRDVGLTKLNQCVEAGERLYPSTAPDGRENIRQELRTLKSSHETMFDELSTMQRKLEVSMVQWTSFDESYGQVEHWLTNASSA</sequence>
<name>A0A0B7BXQ1_9EUPU</name>
<protein>
    <submittedName>
        <fullName evidence="1">Uncharacterized protein</fullName>
    </submittedName>
</protein>
<dbReference type="AlphaFoldDB" id="A0A0B7BXQ1"/>
<reference evidence="1" key="1">
    <citation type="submission" date="2014-12" db="EMBL/GenBank/DDBJ databases">
        <title>Insight into the proteome of Arion vulgaris.</title>
        <authorList>
            <person name="Aradska J."/>
            <person name="Bulat T."/>
            <person name="Smidak R."/>
            <person name="Sarate P."/>
            <person name="Gangsoo J."/>
            <person name="Sialana F."/>
            <person name="Bilban M."/>
            <person name="Lubec G."/>
        </authorList>
    </citation>
    <scope>NUCLEOTIDE SEQUENCE</scope>
    <source>
        <tissue evidence="1">Skin</tissue>
    </source>
</reference>
<organism evidence="1">
    <name type="scientific">Arion vulgaris</name>
    <dbReference type="NCBI Taxonomy" id="1028688"/>
    <lineage>
        <taxon>Eukaryota</taxon>
        <taxon>Metazoa</taxon>
        <taxon>Spiralia</taxon>
        <taxon>Lophotrochozoa</taxon>
        <taxon>Mollusca</taxon>
        <taxon>Gastropoda</taxon>
        <taxon>Heterobranchia</taxon>
        <taxon>Euthyneura</taxon>
        <taxon>Panpulmonata</taxon>
        <taxon>Eupulmonata</taxon>
        <taxon>Stylommatophora</taxon>
        <taxon>Helicina</taxon>
        <taxon>Arionoidea</taxon>
        <taxon>Arionidae</taxon>
        <taxon>Arion</taxon>
    </lineage>
</organism>
<dbReference type="SUPFAM" id="SSF46966">
    <property type="entry name" value="Spectrin repeat"/>
    <property type="match status" value="1"/>
</dbReference>
<gene>
    <name evidence="1" type="primary">ORF216807</name>
</gene>
<dbReference type="Gene3D" id="1.20.58.60">
    <property type="match status" value="1"/>
</dbReference>
<dbReference type="EMBL" id="HACG01050893">
    <property type="protein sequence ID" value="CEK97758.1"/>
    <property type="molecule type" value="Transcribed_RNA"/>
</dbReference>
<evidence type="ECO:0000313" key="1">
    <source>
        <dbReference type="EMBL" id="CEK97758.1"/>
    </source>
</evidence>
<proteinExistence type="predicted"/>